<dbReference type="STRING" id="4081.A0A3Q7GMD1"/>
<accession>A0A3Q7GMD1</accession>
<dbReference type="InterPro" id="IPR013103">
    <property type="entry name" value="RVT_2"/>
</dbReference>
<evidence type="ECO:0000313" key="3">
    <source>
        <dbReference type="Proteomes" id="UP000004994"/>
    </source>
</evidence>
<dbReference type="PANTHER" id="PTHR11439">
    <property type="entry name" value="GAG-POL-RELATED RETROTRANSPOSON"/>
    <property type="match status" value="1"/>
</dbReference>
<evidence type="ECO:0000259" key="1">
    <source>
        <dbReference type="Pfam" id="PF07727"/>
    </source>
</evidence>
<dbReference type="Proteomes" id="UP000004994">
    <property type="component" value="Chromosome 5"/>
</dbReference>
<evidence type="ECO:0000313" key="2">
    <source>
        <dbReference type="EnsemblPlants" id="Solyc05g046195.1.1"/>
    </source>
</evidence>
<keyword evidence="3" id="KW-1185">Reference proteome</keyword>
<reference evidence="2" key="1">
    <citation type="journal article" date="2012" name="Nature">
        <title>The tomato genome sequence provides insights into fleshy fruit evolution.</title>
        <authorList>
            <consortium name="Tomato Genome Consortium"/>
        </authorList>
    </citation>
    <scope>NUCLEOTIDE SEQUENCE [LARGE SCALE GENOMIC DNA]</scope>
    <source>
        <strain evidence="2">cv. Heinz 1706</strain>
    </source>
</reference>
<organism evidence="2">
    <name type="scientific">Solanum lycopersicum</name>
    <name type="common">Tomato</name>
    <name type="synonym">Lycopersicon esculentum</name>
    <dbReference type="NCBI Taxonomy" id="4081"/>
    <lineage>
        <taxon>Eukaryota</taxon>
        <taxon>Viridiplantae</taxon>
        <taxon>Streptophyta</taxon>
        <taxon>Embryophyta</taxon>
        <taxon>Tracheophyta</taxon>
        <taxon>Spermatophyta</taxon>
        <taxon>Magnoliopsida</taxon>
        <taxon>eudicotyledons</taxon>
        <taxon>Gunneridae</taxon>
        <taxon>Pentapetalae</taxon>
        <taxon>asterids</taxon>
        <taxon>lamiids</taxon>
        <taxon>Solanales</taxon>
        <taxon>Solanaceae</taxon>
        <taxon>Solanoideae</taxon>
        <taxon>Solaneae</taxon>
        <taxon>Solanum</taxon>
        <taxon>Solanum subgen. Lycopersicon</taxon>
    </lineage>
</organism>
<feature type="domain" description="Reverse transcriptase Ty1/copia-type" evidence="1">
    <location>
        <begin position="51"/>
        <end position="111"/>
    </location>
</feature>
<reference evidence="2" key="2">
    <citation type="submission" date="2019-01" db="UniProtKB">
        <authorList>
            <consortium name="EnsemblPlants"/>
        </authorList>
    </citation>
    <scope>IDENTIFICATION</scope>
    <source>
        <strain evidence="2">cv. Heinz 1706</strain>
    </source>
</reference>
<dbReference type="InParanoid" id="A0A3Q7GMD1"/>
<dbReference type="Gramene" id="Solyc05g046195.1.1">
    <property type="protein sequence ID" value="Solyc05g046195.1.1"/>
    <property type="gene ID" value="Solyc05g046195.1"/>
</dbReference>
<name>A0A3Q7GMD1_SOLLC</name>
<proteinExistence type="predicted"/>
<dbReference type="PANTHER" id="PTHR11439:SF475">
    <property type="entry name" value="CYSTEINE-RICH RLK (RECEPTOR-LIKE PROTEIN KINASE) 8"/>
    <property type="match status" value="1"/>
</dbReference>
<protein>
    <recommendedName>
        <fullName evidence="1">Reverse transcriptase Ty1/copia-type domain-containing protein</fullName>
    </recommendedName>
</protein>
<dbReference type="EnsemblPlants" id="Solyc05g046195.1.1">
    <property type="protein sequence ID" value="Solyc05g046195.1.1"/>
    <property type="gene ID" value="Solyc05g046195.1"/>
</dbReference>
<dbReference type="Pfam" id="PF07727">
    <property type="entry name" value="RVT_2"/>
    <property type="match status" value="1"/>
</dbReference>
<sequence>MSSSGWSSEKEILPDSNVLKDVLDSSHIQLSIDEVENEANEDIAKEGLAQNPWQTDFSLFLKVVGKKLAIVIVYVDDLILTGDYEEEILLTKKKFSVRFQMKELGQLNHFSWLRVGVMNRYMHNPKKHHMEVVRRILRYVKSTIDYGLLYMKGEECKLVRYCDSDYAEDHDTRRSTTGYVFKL</sequence>
<dbReference type="AlphaFoldDB" id="A0A3Q7GMD1"/>